<organism evidence="1 2">
    <name type="scientific">Paramecium bursaria Chlorella virus MT325</name>
    <name type="common">PBCV-MT325</name>
    <dbReference type="NCBI Taxonomy" id="346932"/>
    <lineage>
        <taxon>Viruses</taxon>
        <taxon>Varidnaviria</taxon>
        <taxon>Bamfordvirae</taxon>
        <taxon>Nucleocytoviricota</taxon>
        <taxon>Megaviricetes</taxon>
        <taxon>Algavirales</taxon>
        <taxon>Phycodnaviridae</taxon>
        <taxon>Chlorovirus</taxon>
        <taxon>Chlorovirus conductrix</taxon>
        <taxon>Paramecium bursaria Chlorella virus A1</taxon>
    </lineage>
</organism>
<organismHost>
    <name type="scientific">Paramecium bursaria</name>
    <dbReference type="NCBI Taxonomy" id="74790"/>
</organismHost>
<sequence>MILPAENPIVVLKLPPPPESPPTYVLHCPPVRFPPATVPIIVLLSPVVRSLPAEYPKIVLSEPPDVVAFPALHPIDVFLIPNLPA</sequence>
<evidence type="ECO:0000313" key="1">
    <source>
        <dbReference type="EMBL" id="ABT14081.1"/>
    </source>
</evidence>
<reference evidence="1 2" key="1">
    <citation type="journal article" date="2007" name="Virology">
        <title>Sequence and annotation of the 314-kb MT325 and the 321-kb FR483 viruses that infect Chlorella Pbi.</title>
        <authorList>
            <person name="Fitzgerald L.A."/>
            <person name="Graves M.V."/>
            <person name="Li X."/>
            <person name="Feldblyum T."/>
            <person name="Hartigan J."/>
            <person name="Van Etten J.L."/>
        </authorList>
    </citation>
    <scope>NUCLEOTIDE SEQUENCE [LARGE SCALE GENOMIC DNA]</scope>
    <source>
        <strain evidence="1 2">MT325</strain>
    </source>
</reference>
<evidence type="ECO:0000313" key="2">
    <source>
        <dbReference type="Proteomes" id="UP000246715"/>
    </source>
</evidence>
<protein>
    <submittedName>
        <fullName evidence="1">Uncharacterized protein m527R</fullName>
    </submittedName>
</protein>
<name>A7IUQ7_PBCVM</name>
<gene>
    <name evidence="1" type="primary">m527R</name>
    <name evidence="1" type="ORF">MT325_m527R</name>
</gene>
<proteinExistence type="predicted"/>
<accession>A7IUQ7</accession>
<dbReference type="EMBL" id="DQ491001">
    <property type="protein sequence ID" value="ABT14081.1"/>
    <property type="molecule type" value="Genomic_DNA"/>
</dbReference>
<dbReference type="Proteomes" id="UP000246715">
    <property type="component" value="Segment"/>
</dbReference>